<protein>
    <submittedName>
        <fullName evidence="1">Uncharacterized protein</fullName>
    </submittedName>
</protein>
<organism evidence="1 2">
    <name type="scientific">Lindgomyces ingoldianus</name>
    <dbReference type="NCBI Taxonomy" id="673940"/>
    <lineage>
        <taxon>Eukaryota</taxon>
        <taxon>Fungi</taxon>
        <taxon>Dikarya</taxon>
        <taxon>Ascomycota</taxon>
        <taxon>Pezizomycotina</taxon>
        <taxon>Dothideomycetes</taxon>
        <taxon>Pleosporomycetidae</taxon>
        <taxon>Pleosporales</taxon>
        <taxon>Lindgomycetaceae</taxon>
        <taxon>Lindgomyces</taxon>
    </lineage>
</organism>
<evidence type="ECO:0000313" key="2">
    <source>
        <dbReference type="Proteomes" id="UP000799755"/>
    </source>
</evidence>
<proteinExistence type="predicted"/>
<evidence type="ECO:0000313" key="1">
    <source>
        <dbReference type="EMBL" id="KAF2466721.1"/>
    </source>
</evidence>
<gene>
    <name evidence="1" type="ORF">BDR25DRAFT_74290</name>
</gene>
<name>A0ACB6QIL9_9PLEO</name>
<reference evidence="1" key="1">
    <citation type="journal article" date="2020" name="Stud. Mycol.">
        <title>101 Dothideomycetes genomes: a test case for predicting lifestyles and emergence of pathogens.</title>
        <authorList>
            <person name="Haridas S."/>
            <person name="Albert R."/>
            <person name="Binder M."/>
            <person name="Bloem J."/>
            <person name="Labutti K."/>
            <person name="Salamov A."/>
            <person name="Andreopoulos B."/>
            <person name="Baker S."/>
            <person name="Barry K."/>
            <person name="Bills G."/>
            <person name="Bluhm B."/>
            <person name="Cannon C."/>
            <person name="Castanera R."/>
            <person name="Culley D."/>
            <person name="Daum C."/>
            <person name="Ezra D."/>
            <person name="Gonzalez J."/>
            <person name="Henrissat B."/>
            <person name="Kuo A."/>
            <person name="Liang C."/>
            <person name="Lipzen A."/>
            <person name="Lutzoni F."/>
            <person name="Magnuson J."/>
            <person name="Mondo S."/>
            <person name="Nolan M."/>
            <person name="Ohm R."/>
            <person name="Pangilinan J."/>
            <person name="Park H.-J."/>
            <person name="Ramirez L."/>
            <person name="Alfaro M."/>
            <person name="Sun H."/>
            <person name="Tritt A."/>
            <person name="Yoshinaga Y."/>
            <person name="Zwiers L.-H."/>
            <person name="Turgeon B."/>
            <person name="Goodwin S."/>
            <person name="Spatafora J."/>
            <person name="Crous P."/>
            <person name="Grigoriev I."/>
        </authorList>
    </citation>
    <scope>NUCLEOTIDE SEQUENCE</scope>
    <source>
        <strain evidence="1">ATCC 200398</strain>
    </source>
</reference>
<comment type="caution">
    <text evidence="1">The sequence shown here is derived from an EMBL/GenBank/DDBJ whole genome shotgun (WGS) entry which is preliminary data.</text>
</comment>
<sequence>MASIFTFDPDPPRVSSPWSTPPPDARPNHAIPQDSATIPSRAVTAAAHRAFPNPVSVDEDYSGITRLEAEPQEGPTEYKLHLLLRRRRSFTRTSTGRHISGSLRRTEPPASSSVSRSVSEAGLLSNTPPPLSSTQARQHRLEQLTTQLLWRLQQSCPYHISSSTDLVLPHLAGEANLSAPAVPRQLLPGLEESKGALYEIGVADDGSFVGLAEDEMEESLNNLRAMAASLGCCVDILRMVAVGDCEWVEDLLQQSVKSGKLWVAEAFIRPDQNLIDQEDAKEGQKDSSISPPTPALSVPPSVAATNDFPRCTQQLRISLTGATMSGKSSLLGSLSTATLDNGRGKSRLSLLKHRHEIVSGMTSSVTQELIGYQDVNDQNGTRTSAQVVSYGAGNVSSWVDIHATAEGGRLVFISDSAGHPRFRRTTVRGLVGWDPHWTLLCIPADNTEDSSGRIGASTTSQEVLGPGAADVDLSQTHLQLCLNLGLPLLVIITKLDLANKPGLRQTLAKVLSALKDARRKPCFVSDTPGSVSEADLNVVSADDLLEAGRVVETLESDPLALVPIIFTSAVKGSGINKLHAFLRELPLPAIPEPLGDSPRTLFYIEDIYSNIPAPSKPLSLSASTSSDRSAVVGGHLCYGTLHVGHELLLGPYPVDTVSDDSDSGSGRRSTPPSHSHRNSPVPTSRSFPGALHKGQAGNSALRSRSYGQERNAEWRRVRITSLRNLRLPVRSLHAGQVGTIGVVPLDLPIASPTVVRIRKGMVLIDGAAKANRVIAVRFLGANAEAVKSLTVGSAVVAYVASVRASAKVVSVASETTSMNANTTAPETPEDDEDGSFGFGFDDDDTSLGTLADTAAAASTVVTFQFIASREFVEVGAKVLVLPGGGPGLFGGNERGEKGVAALEGFVGRVIEGY</sequence>
<keyword evidence="2" id="KW-1185">Reference proteome</keyword>
<accession>A0ACB6QIL9</accession>
<dbReference type="Proteomes" id="UP000799755">
    <property type="component" value="Unassembled WGS sequence"/>
</dbReference>
<dbReference type="EMBL" id="MU003523">
    <property type="protein sequence ID" value="KAF2466721.1"/>
    <property type="molecule type" value="Genomic_DNA"/>
</dbReference>